<reference evidence="1 2" key="1">
    <citation type="journal article" date="2014" name="Nat. Genet.">
        <title>Genome sequence of the hot pepper provides insights into the evolution of pungency in Capsicum species.</title>
        <authorList>
            <person name="Kim S."/>
            <person name="Park M."/>
            <person name="Yeom S.I."/>
            <person name="Kim Y.M."/>
            <person name="Lee J.M."/>
            <person name="Lee H.A."/>
            <person name="Seo E."/>
            <person name="Choi J."/>
            <person name="Cheong K."/>
            <person name="Kim K.T."/>
            <person name="Jung K."/>
            <person name="Lee G.W."/>
            <person name="Oh S.K."/>
            <person name="Bae C."/>
            <person name="Kim S.B."/>
            <person name="Lee H.Y."/>
            <person name="Kim S.Y."/>
            <person name="Kim M.S."/>
            <person name="Kang B.C."/>
            <person name="Jo Y.D."/>
            <person name="Yang H.B."/>
            <person name="Jeong H.J."/>
            <person name="Kang W.H."/>
            <person name="Kwon J.K."/>
            <person name="Shin C."/>
            <person name="Lim J.Y."/>
            <person name="Park J.H."/>
            <person name="Huh J.H."/>
            <person name="Kim J.S."/>
            <person name="Kim B.D."/>
            <person name="Cohen O."/>
            <person name="Paran I."/>
            <person name="Suh M.C."/>
            <person name="Lee S.B."/>
            <person name="Kim Y.K."/>
            <person name="Shin Y."/>
            <person name="Noh S.J."/>
            <person name="Park J."/>
            <person name="Seo Y.S."/>
            <person name="Kwon S.Y."/>
            <person name="Kim H.A."/>
            <person name="Park J.M."/>
            <person name="Kim H.J."/>
            <person name="Choi S.B."/>
            <person name="Bosland P.W."/>
            <person name="Reeves G."/>
            <person name="Jo S.H."/>
            <person name="Lee B.W."/>
            <person name="Cho H.T."/>
            <person name="Choi H.S."/>
            <person name="Lee M.S."/>
            <person name="Yu Y."/>
            <person name="Do Choi Y."/>
            <person name="Park B.S."/>
            <person name="van Deynze A."/>
            <person name="Ashrafi H."/>
            <person name="Hill T."/>
            <person name="Kim W.T."/>
            <person name="Pai H.S."/>
            <person name="Ahn H.K."/>
            <person name="Yeam I."/>
            <person name="Giovannoni J.J."/>
            <person name="Rose J.K."/>
            <person name="Sorensen I."/>
            <person name="Lee S.J."/>
            <person name="Kim R.W."/>
            <person name="Choi I.Y."/>
            <person name="Choi B.S."/>
            <person name="Lim J.S."/>
            <person name="Lee Y.H."/>
            <person name="Choi D."/>
        </authorList>
    </citation>
    <scope>NUCLEOTIDE SEQUENCE [LARGE SCALE GENOMIC DNA]</scope>
    <source>
        <strain evidence="2">cv. CM334</strain>
    </source>
</reference>
<gene>
    <name evidence="1" type="ORF">T459_35067</name>
</gene>
<evidence type="ECO:0000313" key="2">
    <source>
        <dbReference type="Proteomes" id="UP000222542"/>
    </source>
</evidence>
<reference evidence="1 2" key="2">
    <citation type="journal article" date="2017" name="Genome Biol.">
        <title>New reference genome sequences of hot pepper reveal the massive evolution of plant disease-resistance genes by retroduplication.</title>
        <authorList>
            <person name="Kim S."/>
            <person name="Park J."/>
            <person name="Yeom S.I."/>
            <person name="Kim Y.M."/>
            <person name="Seo E."/>
            <person name="Kim K.T."/>
            <person name="Kim M.S."/>
            <person name="Lee J.M."/>
            <person name="Cheong K."/>
            <person name="Shin H.S."/>
            <person name="Kim S.B."/>
            <person name="Han K."/>
            <person name="Lee J."/>
            <person name="Park M."/>
            <person name="Lee H.A."/>
            <person name="Lee H.Y."/>
            <person name="Lee Y."/>
            <person name="Oh S."/>
            <person name="Lee J.H."/>
            <person name="Choi E."/>
            <person name="Choi E."/>
            <person name="Lee S.E."/>
            <person name="Jeon J."/>
            <person name="Kim H."/>
            <person name="Choi G."/>
            <person name="Song H."/>
            <person name="Lee J."/>
            <person name="Lee S.C."/>
            <person name="Kwon J.K."/>
            <person name="Lee H.Y."/>
            <person name="Koo N."/>
            <person name="Hong Y."/>
            <person name="Kim R.W."/>
            <person name="Kang W.H."/>
            <person name="Huh J.H."/>
            <person name="Kang B.C."/>
            <person name="Yang T.J."/>
            <person name="Lee Y.H."/>
            <person name="Bennetzen J.L."/>
            <person name="Choi D."/>
        </authorList>
    </citation>
    <scope>NUCLEOTIDE SEQUENCE [LARGE SCALE GENOMIC DNA]</scope>
    <source>
        <strain evidence="2">cv. CM334</strain>
    </source>
</reference>
<proteinExistence type="predicted"/>
<dbReference type="AlphaFoldDB" id="A0A2G2XUC8"/>
<dbReference type="EMBL" id="AYRZ02000267">
    <property type="protein sequence ID" value="PHT61083.1"/>
    <property type="molecule type" value="Genomic_DNA"/>
</dbReference>
<protein>
    <submittedName>
        <fullName evidence="1">Uncharacterized protein</fullName>
    </submittedName>
</protein>
<sequence length="178" mass="20325">MMKYVTLTAQFRENGFSDHSLIHIEHSNTGGGHQKPFRFLNILAEHDNFSQSVEAIWNQNLQGGGMYRVAKIDKMQGSTKSFTANEVGSLERRVQEARAKLDSIQTQITQIMGPNMNTSLPAIEKEAMVVVHGLWDERNSRIFNSKCRTTQELIHEMKTNLAIRVRNNIKLFDYISSL</sequence>
<evidence type="ECO:0000313" key="1">
    <source>
        <dbReference type="EMBL" id="PHT61083.1"/>
    </source>
</evidence>
<keyword evidence="2" id="KW-1185">Reference proteome</keyword>
<dbReference type="Gramene" id="PHT61083">
    <property type="protein sequence ID" value="PHT61083"/>
    <property type="gene ID" value="T459_35067"/>
</dbReference>
<name>A0A2G2XUC8_CAPAN</name>
<comment type="caution">
    <text evidence="1">The sequence shown here is derived from an EMBL/GenBank/DDBJ whole genome shotgun (WGS) entry which is preliminary data.</text>
</comment>
<accession>A0A2G2XUC8</accession>
<dbReference type="Proteomes" id="UP000222542">
    <property type="component" value="Unassembled WGS sequence"/>
</dbReference>
<organism evidence="1 2">
    <name type="scientific">Capsicum annuum</name>
    <name type="common">Capsicum pepper</name>
    <dbReference type="NCBI Taxonomy" id="4072"/>
    <lineage>
        <taxon>Eukaryota</taxon>
        <taxon>Viridiplantae</taxon>
        <taxon>Streptophyta</taxon>
        <taxon>Embryophyta</taxon>
        <taxon>Tracheophyta</taxon>
        <taxon>Spermatophyta</taxon>
        <taxon>Magnoliopsida</taxon>
        <taxon>eudicotyledons</taxon>
        <taxon>Gunneridae</taxon>
        <taxon>Pentapetalae</taxon>
        <taxon>asterids</taxon>
        <taxon>lamiids</taxon>
        <taxon>Solanales</taxon>
        <taxon>Solanaceae</taxon>
        <taxon>Solanoideae</taxon>
        <taxon>Capsiceae</taxon>
        <taxon>Capsicum</taxon>
    </lineage>
</organism>